<organism evidence="1 2">
    <name type="scientific">Dipteronia dyeriana</name>
    <dbReference type="NCBI Taxonomy" id="168575"/>
    <lineage>
        <taxon>Eukaryota</taxon>
        <taxon>Viridiplantae</taxon>
        <taxon>Streptophyta</taxon>
        <taxon>Embryophyta</taxon>
        <taxon>Tracheophyta</taxon>
        <taxon>Spermatophyta</taxon>
        <taxon>Magnoliopsida</taxon>
        <taxon>eudicotyledons</taxon>
        <taxon>Gunneridae</taxon>
        <taxon>Pentapetalae</taxon>
        <taxon>rosids</taxon>
        <taxon>malvids</taxon>
        <taxon>Sapindales</taxon>
        <taxon>Sapindaceae</taxon>
        <taxon>Hippocastanoideae</taxon>
        <taxon>Acereae</taxon>
        <taxon>Dipteronia</taxon>
    </lineage>
</organism>
<evidence type="ECO:0000313" key="1">
    <source>
        <dbReference type="EMBL" id="KAK2637274.1"/>
    </source>
</evidence>
<gene>
    <name evidence="1" type="ORF">Ddye_032066</name>
</gene>
<reference evidence="1" key="1">
    <citation type="journal article" date="2023" name="Plant J.">
        <title>Genome sequences and population genomics provide insights into the demographic history, inbreeding, and mutation load of two 'living fossil' tree species of Dipteronia.</title>
        <authorList>
            <person name="Feng Y."/>
            <person name="Comes H.P."/>
            <person name="Chen J."/>
            <person name="Zhu S."/>
            <person name="Lu R."/>
            <person name="Zhang X."/>
            <person name="Li P."/>
            <person name="Qiu J."/>
            <person name="Olsen K.M."/>
            <person name="Qiu Y."/>
        </authorList>
    </citation>
    <scope>NUCLEOTIDE SEQUENCE</scope>
    <source>
        <strain evidence="1">KIB01</strain>
    </source>
</reference>
<evidence type="ECO:0000313" key="2">
    <source>
        <dbReference type="Proteomes" id="UP001280121"/>
    </source>
</evidence>
<dbReference type="AlphaFoldDB" id="A0AAD9WMV5"/>
<keyword evidence="2" id="KW-1185">Reference proteome</keyword>
<proteinExistence type="predicted"/>
<protein>
    <submittedName>
        <fullName evidence="1">Uncharacterized protein</fullName>
    </submittedName>
</protein>
<name>A0AAD9WMV5_9ROSI</name>
<comment type="caution">
    <text evidence="1">The sequence shown here is derived from an EMBL/GenBank/DDBJ whole genome shotgun (WGS) entry which is preliminary data.</text>
</comment>
<dbReference type="EMBL" id="JANJYI010000009">
    <property type="protein sequence ID" value="KAK2637274.1"/>
    <property type="molecule type" value="Genomic_DNA"/>
</dbReference>
<dbReference type="Proteomes" id="UP001280121">
    <property type="component" value="Unassembled WGS sequence"/>
</dbReference>
<sequence>MNNNSFIMSSGELRRSPPVDVAFGIALASKDQLMQVLDSLQQKDKNGYFAEPVDANEVCIYWRLGWGIVMRCEAIAIKKKLAEKLFDVLGIDIKNLKPVRGKKNIEYVGEKEDDSKCSNSCSDETGNEITLKARHALYIGHIVSNKIYKNVPMSSSSPYMFNKYLCSGNKCK</sequence>
<accession>A0AAD9WMV5</accession>